<reference evidence="4 5" key="1">
    <citation type="submission" date="2024-06" db="EMBL/GenBank/DDBJ databases">
        <title>A chromosome level genome sequence of Diviner's sage (Salvia divinorum).</title>
        <authorList>
            <person name="Ford S.A."/>
            <person name="Ro D.-K."/>
            <person name="Ness R.W."/>
            <person name="Phillips M.A."/>
        </authorList>
    </citation>
    <scope>NUCLEOTIDE SEQUENCE [LARGE SCALE GENOMIC DNA]</scope>
    <source>
        <strain evidence="4">SAF-2024a</strain>
        <tissue evidence="4">Leaf</tissue>
    </source>
</reference>
<dbReference type="PROSITE" id="PS50157">
    <property type="entry name" value="ZINC_FINGER_C2H2_2"/>
    <property type="match status" value="3"/>
</dbReference>
<feature type="region of interest" description="Disordered" evidence="2">
    <location>
        <begin position="416"/>
        <end position="455"/>
    </location>
</feature>
<protein>
    <submittedName>
        <fullName evidence="4">Zinc finger protein ZAT9-like</fullName>
    </submittedName>
</protein>
<dbReference type="Pfam" id="PF13912">
    <property type="entry name" value="zf-C2H2_6"/>
    <property type="match status" value="4"/>
</dbReference>
<dbReference type="InterPro" id="IPR036236">
    <property type="entry name" value="Znf_C2H2_sf"/>
</dbReference>
<evidence type="ECO:0000313" key="4">
    <source>
        <dbReference type="EMBL" id="KAL1551114.1"/>
    </source>
</evidence>
<accession>A0ABD1H4I4</accession>
<feature type="compositionally biased region" description="Basic and acidic residues" evidence="2">
    <location>
        <begin position="478"/>
        <end position="491"/>
    </location>
</feature>
<dbReference type="Proteomes" id="UP001567538">
    <property type="component" value="Unassembled WGS sequence"/>
</dbReference>
<feature type="compositionally biased region" description="Acidic residues" evidence="2">
    <location>
        <begin position="321"/>
        <end position="338"/>
    </location>
</feature>
<dbReference type="SUPFAM" id="SSF57667">
    <property type="entry name" value="beta-beta-alpha zinc fingers"/>
    <property type="match status" value="2"/>
</dbReference>
<keyword evidence="5" id="KW-1185">Reference proteome</keyword>
<dbReference type="PANTHER" id="PTHR46869">
    <property type="entry name" value="C2H2-LIKE ZINC FINGER PROTEIN"/>
    <property type="match status" value="1"/>
</dbReference>
<feature type="domain" description="C2H2-type" evidence="3">
    <location>
        <begin position="91"/>
        <end position="118"/>
    </location>
</feature>
<keyword evidence="1" id="KW-0862">Zinc</keyword>
<keyword evidence="1" id="KW-0863">Zinc-finger</keyword>
<feature type="domain" description="C2H2-type" evidence="3">
    <location>
        <begin position="10"/>
        <end position="37"/>
    </location>
</feature>
<evidence type="ECO:0000259" key="3">
    <source>
        <dbReference type="PROSITE" id="PS50157"/>
    </source>
</evidence>
<dbReference type="EMBL" id="JBEAFC010000007">
    <property type="protein sequence ID" value="KAL1551114.1"/>
    <property type="molecule type" value="Genomic_DNA"/>
</dbReference>
<feature type="domain" description="C2H2-type" evidence="3">
    <location>
        <begin position="453"/>
        <end position="475"/>
    </location>
</feature>
<evidence type="ECO:0000313" key="5">
    <source>
        <dbReference type="Proteomes" id="UP001567538"/>
    </source>
</evidence>
<feature type="region of interest" description="Disordered" evidence="2">
    <location>
        <begin position="471"/>
        <end position="493"/>
    </location>
</feature>
<dbReference type="InterPro" id="IPR013087">
    <property type="entry name" value="Znf_C2H2_type"/>
</dbReference>
<organism evidence="4 5">
    <name type="scientific">Salvia divinorum</name>
    <name type="common">Maria pastora</name>
    <name type="synonym">Diviner's sage</name>
    <dbReference type="NCBI Taxonomy" id="28513"/>
    <lineage>
        <taxon>Eukaryota</taxon>
        <taxon>Viridiplantae</taxon>
        <taxon>Streptophyta</taxon>
        <taxon>Embryophyta</taxon>
        <taxon>Tracheophyta</taxon>
        <taxon>Spermatophyta</taxon>
        <taxon>Magnoliopsida</taxon>
        <taxon>eudicotyledons</taxon>
        <taxon>Gunneridae</taxon>
        <taxon>Pentapetalae</taxon>
        <taxon>asterids</taxon>
        <taxon>lamiids</taxon>
        <taxon>Lamiales</taxon>
        <taxon>Lamiaceae</taxon>
        <taxon>Nepetoideae</taxon>
        <taxon>Mentheae</taxon>
        <taxon>Salviinae</taxon>
        <taxon>Salvia</taxon>
        <taxon>Salvia subgen. Calosphace</taxon>
    </lineage>
</organism>
<dbReference type="SMART" id="SM00355">
    <property type="entry name" value="ZnF_C2H2"/>
    <property type="match status" value="4"/>
</dbReference>
<keyword evidence="1" id="KW-0479">Metal-binding</keyword>
<gene>
    <name evidence="4" type="ORF">AAHA92_18995</name>
</gene>
<dbReference type="PANTHER" id="PTHR46869:SF1">
    <property type="entry name" value="C2H2-LIKE ZINC FINGER PROTEIN"/>
    <property type="match status" value="1"/>
</dbReference>
<dbReference type="AlphaFoldDB" id="A0ABD1H4I4"/>
<sequence length="521" mass="58713">MAEEGNESRYVCKLCNKKFPCGKSFGGHMRSHVVANSAEFEEKLEYFDMKREQFVSDSRFAESGNGQSGYILRENPKKSWRAARPPLQEEKVCKQCGKGFKSMKALCGHMACHSERERGGTSAKDDQYSWTSENQKVVLDSHSDTEAEERMVRIRTRSSSSKSRKCKKVAEDWPFVLGNNGSSSVSEIDGHEQEEMAVCLMMLSRDCGVKVGVNSVVESSDNNSVVVETKSSSMEVRKERVDRRVERYEEGKFGGDETAKMEDSDSGYFLDECAKGESEVSVDWNRRSGGFGEWKKSSQMNLKERKSCENELRKSRKGNVYDDDEDEIVDDDDVDDDEKCGGVESRKRKCGSGNHGFWNESARMVKNEDKKSKYECFNCKKTFKSYQALGGHRPCSKKTNAYGECGENSPDDAAYYRGGSAKFAESPSKKSKTKSPSEKKSKTKNRSNNNKPHVCPFCDRVFKNGQALGGHKRSHFLTGHDESSSRSLVEKPDDDIRDLLDLNLPAPEADEDEDGGHFFPW</sequence>
<evidence type="ECO:0000256" key="1">
    <source>
        <dbReference type="PROSITE-ProRule" id="PRU00042"/>
    </source>
</evidence>
<name>A0ABD1H4I4_SALDI</name>
<feature type="region of interest" description="Disordered" evidence="2">
    <location>
        <begin position="314"/>
        <end position="358"/>
    </location>
</feature>
<dbReference type="Gene3D" id="3.30.160.60">
    <property type="entry name" value="Classic Zinc Finger"/>
    <property type="match status" value="1"/>
</dbReference>
<evidence type="ECO:0000256" key="2">
    <source>
        <dbReference type="SAM" id="MobiDB-lite"/>
    </source>
</evidence>
<comment type="caution">
    <text evidence="4">The sequence shown here is derived from an EMBL/GenBank/DDBJ whole genome shotgun (WGS) entry which is preliminary data.</text>
</comment>
<proteinExistence type="predicted"/>
<dbReference type="PROSITE" id="PS00028">
    <property type="entry name" value="ZINC_FINGER_C2H2_1"/>
    <property type="match status" value="3"/>
</dbReference>
<dbReference type="GO" id="GO:0008270">
    <property type="term" value="F:zinc ion binding"/>
    <property type="evidence" value="ECO:0007669"/>
    <property type="project" value="UniProtKB-KW"/>
</dbReference>